<feature type="region of interest" description="Disordered" evidence="5">
    <location>
        <begin position="252"/>
        <end position="293"/>
    </location>
</feature>
<dbReference type="InterPro" id="IPR027359">
    <property type="entry name" value="Volt_channel_dom_sf"/>
</dbReference>
<dbReference type="PROSITE" id="PS50222">
    <property type="entry name" value="EF_HAND_2"/>
    <property type="match status" value="1"/>
</dbReference>
<dbReference type="InterPro" id="IPR011992">
    <property type="entry name" value="EF-hand-dom_pair"/>
</dbReference>
<dbReference type="InterPro" id="IPR002048">
    <property type="entry name" value="EF_hand_dom"/>
</dbReference>
<dbReference type="SUPFAM" id="SSF47473">
    <property type="entry name" value="EF-hand"/>
    <property type="match status" value="1"/>
</dbReference>
<dbReference type="PANTHER" id="PTHR10037">
    <property type="entry name" value="VOLTAGE-GATED CATION CHANNEL CALCIUM AND SODIUM"/>
    <property type="match status" value="1"/>
</dbReference>
<feature type="transmembrane region" description="Helical" evidence="6">
    <location>
        <begin position="402"/>
        <end position="422"/>
    </location>
</feature>
<feature type="region of interest" description="Disordered" evidence="5">
    <location>
        <begin position="149"/>
        <end position="240"/>
    </location>
</feature>
<feature type="compositionally biased region" description="Pro residues" evidence="5">
    <location>
        <begin position="34"/>
        <end position="45"/>
    </location>
</feature>
<dbReference type="Gene3D" id="1.20.120.350">
    <property type="entry name" value="Voltage-gated potassium channels. Chain C"/>
    <property type="match status" value="1"/>
</dbReference>
<dbReference type="SUPFAM" id="SSF81324">
    <property type="entry name" value="Voltage-gated potassium channels"/>
    <property type="match status" value="1"/>
</dbReference>
<evidence type="ECO:0000313" key="8">
    <source>
        <dbReference type="EMBL" id="CAK0849833.1"/>
    </source>
</evidence>
<feature type="compositionally biased region" description="Polar residues" evidence="5">
    <location>
        <begin position="1"/>
        <end position="10"/>
    </location>
</feature>
<keyword evidence="9" id="KW-1185">Reference proteome</keyword>
<feature type="compositionally biased region" description="Polar residues" evidence="5">
    <location>
        <begin position="217"/>
        <end position="231"/>
    </location>
</feature>
<evidence type="ECO:0000259" key="7">
    <source>
        <dbReference type="PROSITE" id="PS50222"/>
    </source>
</evidence>
<keyword evidence="3 6" id="KW-1133">Transmembrane helix</keyword>
<dbReference type="PANTHER" id="PTHR10037:SF293">
    <property type="entry name" value="EF-HAND DOMAIN-CONTAINING PROTEIN"/>
    <property type="match status" value="1"/>
</dbReference>
<evidence type="ECO:0000256" key="4">
    <source>
        <dbReference type="ARBA" id="ARBA00023136"/>
    </source>
</evidence>
<feature type="transmembrane region" description="Helical" evidence="6">
    <location>
        <begin position="484"/>
        <end position="515"/>
    </location>
</feature>
<protein>
    <recommendedName>
        <fullName evidence="7">EF-hand domain-containing protein</fullName>
    </recommendedName>
</protein>
<comment type="subcellular location">
    <subcellularLocation>
        <location evidence="1">Membrane</location>
        <topology evidence="1">Multi-pass membrane protein</topology>
    </subcellularLocation>
</comment>
<keyword evidence="4 6" id="KW-0472">Membrane</keyword>
<evidence type="ECO:0000256" key="5">
    <source>
        <dbReference type="SAM" id="MobiDB-lite"/>
    </source>
</evidence>
<feature type="domain" description="EF-hand" evidence="7">
    <location>
        <begin position="622"/>
        <end position="657"/>
    </location>
</feature>
<dbReference type="Pfam" id="PF00520">
    <property type="entry name" value="Ion_trans"/>
    <property type="match status" value="1"/>
</dbReference>
<dbReference type="EMBL" id="CAUYUJ010015095">
    <property type="protein sequence ID" value="CAK0849833.1"/>
    <property type="molecule type" value="Genomic_DNA"/>
</dbReference>
<organism evidence="8 9">
    <name type="scientific">Prorocentrum cordatum</name>
    <dbReference type="NCBI Taxonomy" id="2364126"/>
    <lineage>
        <taxon>Eukaryota</taxon>
        <taxon>Sar</taxon>
        <taxon>Alveolata</taxon>
        <taxon>Dinophyceae</taxon>
        <taxon>Prorocentrales</taxon>
        <taxon>Prorocentraceae</taxon>
        <taxon>Prorocentrum</taxon>
    </lineage>
</organism>
<keyword evidence="2 6" id="KW-0812">Transmembrane</keyword>
<evidence type="ECO:0000256" key="2">
    <source>
        <dbReference type="ARBA" id="ARBA00022692"/>
    </source>
</evidence>
<feature type="region of interest" description="Disordered" evidence="5">
    <location>
        <begin position="1"/>
        <end position="96"/>
    </location>
</feature>
<evidence type="ECO:0000256" key="6">
    <source>
        <dbReference type="SAM" id="Phobius"/>
    </source>
</evidence>
<comment type="caution">
    <text evidence="8">The sequence shown here is derived from an EMBL/GenBank/DDBJ whole genome shotgun (WGS) entry which is preliminary data.</text>
</comment>
<feature type="transmembrane region" description="Helical" evidence="6">
    <location>
        <begin position="365"/>
        <end position="382"/>
    </location>
</feature>
<sequence>LTKVQVTPLSTAWRPPSTRAAPSGPLPQGMATPPGAPRGHPPVDVPPQAARRLSSDSGAPPDPAARVARDLCPPVDVPPLEARRLSSPRGMFGSGAPLDPAAGVARDLWYELFMRLDDYMEQVGNMMSEASEERRSLAAAAGERHGELLQRVTQVSSEVSGFRPPSRRRTSAASTAPHEERAAAGAEGDGGGAVGIRQAMISPHQIASRSPADRPSTRSSCGSFMETQSAEPPTGACTAEGNTDEEAVVQPFAASSKVQPGKRFSRGPTSFPTEEQAMACPSGDVTPVSPGSPPVPFPPPPPGTEKLGMAKPSFYDVPMVDPYKQSHTSGSTARDRMTWCYEAWMNLKEPERTGLLANLERRGRAVFGFVIFANACWMTWFVDHQAKNLGNADDWAYEVEKAFLIIYCLELALAIAVHKYFFFCNDDAGWNLLDFLIVSIDAVQAVLASRSSGQFTVGRVLRALKIIRVLRVFRLIHFLKELRLIWDCMIGSIFSLFWSMVMMVLIIFMFSLVFVQGASMYLLASPDEDDGKVLKLVENFGSIEDSIISLYSAISGGRDWGEVYQAIAPAGTVYASLFLLFVGFCHVSLLNILTGIFVENALAQAQPTKEQLAMEKHREELAMTNELRRFLESFDTVGHGRLDVDEFFDMVVGSHLHAYLHSIGVSVKELREFVVFVGADKKGSISVDSLIHGCFLVRGNARNLDMQRALLDIKRIRLNQDWMVRALSAQWGVRVTSQREPHLRVWGSMTESQTLEDVDCDSEGQ</sequence>
<evidence type="ECO:0000313" key="9">
    <source>
        <dbReference type="Proteomes" id="UP001189429"/>
    </source>
</evidence>
<feature type="transmembrane region" description="Helical" evidence="6">
    <location>
        <begin position="573"/>
        <end position="598"/>
    </location>
</feature>
<dbReference type="Gene3D" id="1.10.287.70">
    <property type="match status" value="1"/>
</dbReference>
<reference evidence="8" key="1">
    <citation type="submission" date="2023-10" db="EMBL/GenBank/DDBJ databases">
        <authorList>
            <person name="Chen Y."/>
            <person name="Shah S."/>
            <person name="Dougan E. K."/>
            <person name="Thang M."/>
            <person name="Chan C."/>
        </authorList>
    </citation>
    <scope>NUCLEOTIDE SEQUENCE [LARGE SCALE GENOMIC DNA]</scope>
</reference>
<feature type="non-terminal residue" evidence="8">
    <location>
        <position position="1"/>
    </location>
</feature>
<accession>A0ABN9TUC4</accession>
<name>A0ABN9TUC4_9DINO</name>
<gene>
    <name evidence="8" type="ORF">PCOR1329_LOCUS42425</name>
</gene>
<evidence type="ECO:0000256" key="1">
    <source>
        <dbReference type="ARBA" id="ARBA00004141"/>
    </source>
</evidence>
<proteinExistence type="predicted"/>
<dbReference type="InterPro" id="IPR005821">
    <property type="entry name" value="Ion_trans_dom"/>
</dbReference>
<dbReference type="InterPro" id="IPR043203">
    <property type="entry name" value="VGCC_Ca_Na"/>
</dbReference>
<evidence type="ECO:0000256" key="3">
    <source>
        <dbReference type="ARBA" id="ARBA00022989"/>
    </source>
</evidence>
<dbReference type="Proteomes" id="UP001189429">
    <property type="component" value="Unassembled WGS sequence"/>
</dbReference>